<accession>A0ABT2SHM2</accession>
<name>A0ABT2SHM2_9FIRM</name>
<evidence type="ECO:0000313" key="2">
    <source>
        <dbReference type="Proteomes" id="UP001652338"/>
    </source>
</evidence>
<organism evidence="1 2">
    <name type="scientific">Muricoprocola aceti</name>
    <dbReference type="NCBI Taxonomy" id="2981772"/>
    <lineage>
        <taxon>Bacteria</taxon>
        <taxon>Bacillati</taxon>
        <taxon>Bacillota</taxon>
        <taxon>Clostridia</taxon>
        <taxon>Lachnospirales</taxon>
        <taxon>Lachnospiraceae</taxon>
        <taxon>Muricoprocola</taxon>
    </lineage>
</organism>
<comment type="caution">
    <text evidence="1">The sequence shown here is derived from an EMBL/GenBank/DDBJ whole genome shotgun (WGS) entry which is preliminary data.</text>
</comment>
<keyword evidence="2" id="KW-1185">Reference proteome</keyword>
<proteinExistence type="predicted"/>
<evidence type="ECO:0000313" key="1">
    <source>
        <dbReference type="EMBL" id="MCU6723861.1"/>
    </source>
</evidence>
<protein>
    <submittedName>
        <fullName evidence="1">Uncharacterized protein</fullName>
    </submittedName>
</protein>
<dbReference type="EMBL" id="JAOQKE010000001">
    <property type="protein sequence ID" value="MCU6723861.1"/>
    <property type="molecule type" value="Genomic_DNA"/>
</dbReference>
<sequence length="94" mass="11065">MKAAFAAKCSEDNTFPLDFYHGLEAYMTTNISARKFSRIALLMIDDQEETPVTMAPMERMRMNGRLSRRTRTAFRKPFWNCFIKKHKLDIQDPN</sequence>
<dbReference type="RefSeq" id="WP_262653038.1">
    <property type="nucleotide sequence ID" value="NZ_JAOQKE010000001.1"/>
</dbReference>
<reference evidence="1 2" key="1">
    <citation type="journal article" date="2021" name="ISME Commun">
        <title>Automated analysis of genomic sequences facilitates high-throughput and comprehensive description of bacteria.</title>
        <authorList>
            <person name="Hitch T.C.A."/>
        </authorList>
    </citation>
    <scope>NUCLEOTIDE SEQUENCE [LARGE SCALE GENOMIC DNA]</scope>
    <source>
        <strain evidence="1 2">Sanger_29</strain>
    </source>
</reference>
<gene>
    <name evidence="1" type="ORF">OCV47_00570</name>
</gene>
<dbReference type="Proteomes" id="UP001652338">
    <property type="component" value="Unassembled WGS sequence"/>
</dbReference>